<keyword evidence="1" id="KW-0560">Oxidoreductase</keyword>
<dbReference type="Pfam" id="PF13597">
    <property type="entry name" value="NRDD"/>
    <property type="match status" value="1"/>
</dbReference>
<dbReference type="Gene3D" id="3.20.70.20">
    <property type="match status" value="1"/>
</dbReference>
<dbReference type="EMBL" id="PEWZ01000082">
    <property type="protein sequence ID" value="PIU35017.1"/>
    <property type="molecule type" value="Genomic_DNA"/>
</dbReference>
<evidence type="ECO:0000313" key="2">
    <source>
        <dbReference type="Proteomes" id="UP000229502"/>
    </source>
</evidence>
<dbReference type="GO" id="GO:0009265">
    <property type="term" value="P:2'-deoxyribonucleotide biosynthetic process"/>
    <property type="evidence" value="ECO:0007669"/>
    <property type="project" value="TreeGrafter"/>
</dbReference>
<dbReference type="GO" id="GO:0006260">
    <property type="term" value="P:DNA replication"/>
    <property type="evidence" value="ECO:0007669"/>
    <property type="project" value="InterPro"/>
</dbReference>
<reference evidence="2" key="1">
    <citation type="submission" date="2017-09" db="EMBL/GenBank/DDBJ databases">
        <title>Depth-based differentiation of microbial function through sediment-hosted aquifers and enrichment of novel symbionts in the deep terrestrial subsurface.</title>
        <authorList>
            <person name="Probst A.J."/>
            <person name="Ladd B."/>
            <person name="Jarett J.K."/>
            <person name="Geller-Mcgrath D.E."/>
            <person name="Sieber C.M.K."/>
            <person name="Emerson J.B."/>
            <person name="Anantharaman K."/>
            <person name="Thomas B.C."/>
            <person name="Malmstrom R."/>
            <person name="Stieglmeier M."/>
            <person name="Klingl A."/>
            <person name="Woyke T."/>
            <person name="Ryan C.M."/>
            <person name="Banfield J.F."/>
        </authorList>
    </citation>
    <scope>NUCLEOTIDE SEQUENCE [LARGE SCALE GENOMIC DNA]</scope>
</reference>
<organism evidence="1 2">
    <name type="scientific">Candidatus Shapirobacteria bacterium CG07_land_8_20_14_0_80_39_18</name>
    <dbReference type="NCBI Taxonomy" id="1974882"/>
    <lineage>
        <taxon>Bacteria</taxon>
        <taxon>Candidatus Shapironibacteriota</taxon>
    </lineage>
</organism>
<dbReference type="NCBIfam" id="TIGR02487">
    <property type="entry name" value="NrdD"/>
    <property type="match status" value="1"/>
</dbReference>
<dbReference type="PANTHER" id="PTHR21075:SF0">
    <property type="entry name" value="ANAEROBIC RIBONUCLEOSIDE-TRIPHOSPHATE REDUCTASE"/>
    <property type="match status" value="1"/>
</dbReference>
<sequence length="473" mass="53536">MARKSYLDFTALVDEYIRQDGWKAKTNSNSNYSLSGLISHTSASVLGKYALYNLYSDEARLAHDRGFIHIHDLAHSLVGYCAGWSLQKLLMDGFGGVPGQVETKPAHHFSTAVQHVVYYINVMYQEWAGAQAFSSFDTLLAPFVHFDHLTYRQVFQEIQKLVHSLNLPSRWGFEMPFSNLTFDWIVSPDLAEQNVVVGGRLRKEKYKEFQKEADMINRAFLEVVVKGDKNGRPFTFPIPTYNITKDFFEANGENQELLFKVTAKFGLPYFQNYLGSNLDPGSIRAMCCRLNMNTNELIRQPGNLWAKGDSTGSVGVVTINLNRLAYLGKNEKKFQKLLQKYLKIAKDSLEVKRKVVEKSMADGLMPYSKHYLGTVRNHFSTIGVCGGNEACVTLIGKDLSTPEGQKLMLQTLRFIKEELVKFQKETEHLYNLEATPAESTSYRFALLDKKYCPGITLAGSKEAPYLTNSTQLP</sequence>
<dbReference type="AlphaFoldDB" id="A0A2M6YRF3"/>
<dbReference type="PANTHER" id="PTHR21075">
    <property type="entry name" value="ANAEROBIC RIBONUCLEOSIDE-TRIPHOSPHATE REDUCTASE"/>
    <property type="match status" value="1"/>
</dbReference>
<comment type="caution">
    <text evidence="1">The sequence shown here is derived from an EMBL/GenBank/DDBJ whole genome shotgun (WGS) entry which is preliminary data.</text>
</comment>
<gene>
    <name evidence="1" type="ORF">COT03_01680</name>
</gene>
<proteinExistence type="predicted"/>
<dbReference type="SUPFAM" id="SSF51998">
    <property type="entry name" value="PFL-like glycyl radical enzymes"/>
    <property type="match status" value="1"/>
</dbReference>
<protein>
    <submittedName>
        <fullName evidence="1">Ribonucleoside triphosphate reductase</fullName>
        <ecNumber evidence="1">1.17.4.2</ecNumber>
    </submittedName>
</protein>
<dbReference type="GO" id="GO:0008998">
    <property type="term" value="F:ribonucleoside-triphosphate reductase (thioredoxin) activity"/>
    <property type="evidence" value="ECO:0007669"/>
    <property type="project" value="UniProtKB-EC"/>
</dbReference>
<dbReference type="Proteomes" id="UP000229502">
    <property type="component" value="Unassembled WGS sequence"/>
</dbReference>
<evidence type="ECO:0000313" key="1">
    <source>
        <dbReference type="EMBL" id="PIU35017.1"/>
    </source>
</evidence>
<feature type="non-terminal residue" evidence="1">
    <location>
        <position position="473"/>
    </location>
</feature>
<accession>A0A2M6YRF3</accession>
<dbReference type="GO" id="GO:0004748">
    <property type="term" value="F:ribonucleoside-diphosphate reductase activity, thioredoxin disulfide as acceptor"/>
    <property type="evidence" value="ECO:0007669"/>
    <property type="project" value="TreeGrafter"/>
</dbReference>
<name>A0A2M6YRF3_9BACT</name>
<dbReference type="InterPro" id="IPR012833">
    <property type="entry name" value="NrdD"/>
</dbReference>
<dbReference type="GO" id="GO:0031250">
    <property type="term" value="C:anaerobic ribonucleoside-triphosphate reductase complex"/>
    <property type="evidence" value="ECO:0007669"/>
    <property type="project" value="TreeGrafter"/>
</dbReference>
<dbReference type="NCBIfam" id="NF006126">
    <property type="entry name" value="PRK08270.1"/>
    <property type="match status" value="1"/>
</dbReference>
<dbReference type="EC" id="1.17.4.2" evidence="1"/>